<name>K6XS34_9ALTE</name>
<dbReference type="EMBL" id="BAEN01000037">
    <property type="protein sequence ID" value="GAC14491.1"/>
    <property type="molecule type" value="Genomic_DNA"/>
</dbReference>
<dbReference type="RefSeq" id="WP_008844307.1">
    <property type="nucleotide sequence ID" value="NZ_BAEN01000037.1"/>
</dbReference>
<sequence length="194" mass="22287">MKTNRNLKTVRLSRCNIECHADAKNAFIHSKNIKTNANSNARFSASATAEDVEFVRENQQINPLVCIKISAGELRFFSGWGWFQHCLLMGIDDIEIIEFRTSTGINFEKYAWQYLLSKHVFDMQKTVSLAQWVNLIEAIPSSLKPQLLSSNYSRSAQMAVQYITGCSRESVRWAIKNSMRPENETQSVFEQLLR</sequence>
<keyword evidence="2" id="KW-1185">Reference proteome</keyword>
<comment type="caution">
    <text evidence="1">The sequence shown here is derived from an EMBL/GenBank/DDBJ whole genome shotgun (WGS) entry which is preliminary data.</text>
</comment>
<accession>K6XS34</accession>
<dbReference type="Proteomes" id="UP000006334">
    <property type="component" value="Unassembled WGS sequence"/>
</dbReference>
<gene>
    <name evidence="1" type="ORF">GLIP_1863</name>
</gene>
<dbReference type="AlphaFoldDB" id="K6XS34"/>
<evidence type="ECO:0000313" key="2">
    <source>
        <dbReference type="Proteomes" id="UP000006334"/>
    </source>
</evidence>
<dbReference type="STRING" id="1127673.GLIP_1863"/>
<evidence type="ECO:0000313" key="1">
    <source>
        <dbReference type="EMBL" id="GAC14491.1"/>
    </source>
</evidence>
<reference evidence="1 2" key="1">
    <citation type="journal article" date="2017" name="Antonie Van Leeuwenhoek">
        <title>Rhizobium rhizosphaerae sp. nov., a novel species isolated from rice rhizosphere.</title>
        <authorList>
            <person name="Zhao J.J."/>
            <person name="Zhang J."/>
            <person name="Zhang R.J."/>
            <person name="Zhang C.W."/>
            <person name="Yin H.Q."/>
            <person name="Zhang X.X."/>
        </authorList>
    </citation>
    <scope>NUCLEOTIDE SEQUENCE [LARGE SCALE GENOMIC DNA]</scope>
    <source>
        <strain evidence="1 2">E3</strain>
    </source>
</reference>
<organism evidence="1 2">
    <name type="scientific">Aliiglaciecola lipolytica E3</name>
    <dbReference type="NCBI Taxonomy" id="1127673"/>
    <lineage>
        <taxon>Bacteria</taxon>
        <taxon>Pseudomonadati</taxon>
        <taxon>Pseudomonadota</taxon>
        <taxon>Gammaproteobacteria</taxon>
        <taxon>Alteromonadales</taxon>
        <taxon>Alteromonadaceae</taxon>
        <taxon>Aliiglaciecola</taxon>
    </lineage>
</organism>
<proteinExistence type="predicted"/>
<protein>
    <submittedName>
        <fullName evidence="1">Uncharacterized protein</fullName>
    </submittedName>
</protein>